<dbReference type="EMBL" id="JYDU01000361">
    <property type="protein sequence ID" value="KRX86547.1"/>
    <property type="molecule type" value="Genomic_DNA"/>
</dbReference>
<proteinExistence type="predicted"/>
<dbReference type="AlphaFoldDB" id="A0A0V0XG30"/>
<dbReference type="STRING" id="6337.A0A0V0XG30"/>
<evidence type="ECO:0000313" key="3">
    <source>
        <dbReference type="Proteomes" id="UP000054815"/>
    </source>
</evidence>
<reference evidence="2 3" key="1">
    <citation type="submission" date="2015-01" db="EMBL/GenBank/DDBJ databases">
        <title>Evolution of Trichinella species and genotypes.</title>
        <authorList>
            <person name="Korhonen P.K."/>
            <person name="Edoardo P."/>
            <person name="Giuseppe L.R."/>
            <person name="Gasser R.B."/>
        </authorList>
    </citation>
    <scope>NUCLEOTIDE SEQUENCE [LARGE SCALE GENOMIC DNA]</scope>
    <source>
        <strain evidence="2">ISS141</strain>
    </source>
</reference>
<sequence length="337" mass="36503">MDGSSSDGSVRFNDLDPRNSKPKANERLSELKLPVSSGKPYTDSGSGTQALIDEIQRHLRCLSALEKDPSTGEMMVSDAFLPHLTERFPEEIRLGWGIHVQSTSGVKGDLREFLEFAEVRTAARRAAAVIRDGGGLVKQDKSNQHKPGSGRQEGHQTPQTERRAGKVATTVLYTAVSGSCLICNGGHDIASCHDNNALYLDVGVVTTSFCTVRSRLPRTRHPRFASLRAACSLPVGALSKSDYRACARAVRKDSQCVVIQCLLDPGSQSSFIRKNVADALGLAGPHEAIHLVTVDNDAGTEQRMCQVEFHLEAVDPTQSRTSYPIQALVLPKVCGKI</sequence>
<evidence type="ECO:0000313" key="2">
    <source>
        <dbReference type="EMBL" id="KRX86547.1"/>
    </source>
</evidence>
<organism evidence="2 3">
    <name type="scientific">Trichinella pseudospiralis</name>
    <name type="common">Parasitic roundworm</name>
    <dbReference type="NCBI Taxonomy" id="6337"/>
    <lineage>
        <taxon>Eukaryota</taxon>
        <taxon>Metazoa</taxon>
        <taxon>Ecdysozoa</taxon>
        <taxon>Nematoda</taxon>
        <taxon>Enoplea</taxon>
        <taxon>Dorylaimia</taxon>
        <taxon>Trichinellida</taxon>
        <taxon>Trichinellidae</taxon>
        <taxon>Trichinella</taxon>
    </lineage>
</organism>
<protein>
    <submittedName>
        <fullName evidence="2">Uncharacterized protein</fullName>
    </submittedName>
</protein>
<comment type="caution">
    <text evidence="2">The sequence shown here is derived from an EMBL/GenBank/DDBJ whole genome shotgun (WGS) entry which is preliminary data.</text>
</comment>
<name>A0A0V0XG30_TRIPS</name>
<feature type="region of interest" description="Disordered" evidence="1">
    <location>
        <begin position="134"/>
        <end position="164"/>
    </location>
</feature>
<evidence type="ECO:0000256" key="1">
    <source>
        <dbReference type="SAM" id="MobiDB-lite"/>
    </source>
</evidence>
<accession>A0A0V0XG30</accession>
<dbReference type="Proteomes" id="UP000054815">
    <property type="component" value="Unassembled WGS sequence"/>
</dbReference>
<gene>
    <name evidence="2" type="ORF">T4E_9329</name>
</gene>
<feature type="compositionally biased region" description="Basic and acidic residues" evidence="1">
    <location>
        <begin position="13"/>
        <end position="30"/>
    </location>
</feature>
<feature type="region of interest" description="Disordered" evidence="1">
    <location>
        <begin position="1"/>
        <end position="47"/>
    </location>
</feature>